<name>A0A0P8WN72_9CLOT</name>
<reference evidence="13 14" key="1">
    <citation type="submission" date="2015-09" db="EMBL/GenBank/DDBJ databases">
        <title>Genome sequence of Oxobacter pfennigii DSM 3222.</title>
        <authorList>
            <person name="Poehlein A."/>
            <person name="Bengelsdorf F.R."/>
            <person name="Schiel-Bengelsdorf B."/>
            <person name="Duerre P."/>
            <person name="Daniel R."/>
        </authorList>
    </citation>
    <scope>NUCLEOTIDE SEQUENCE [LARGE SCALE GENOMIC DNA]</scope>
    <source>
        <strain evidence="13 14">DSM 3222</strain>
    </source>
</reference>
<dbReference type="STRING" id="36849.OXPF_21590"/>
<gene>
    <name evidence="9 13" type="primary">aroB</name>
    <name evidence="13" type="ORF">OXPF_21590</name>
</gene>
<dbReference type="GO" id="GO:0005737">
    <property type="term" value="C:cytoplasm"/>
    <property type="evidence" value="ECO:0007669"/>
    <property type="project" value="UniProtKB-SubCell"/>
</dbReference>
<feature type="binding site" evidence="9">
    <location>
        <begin position="167"/>
        <end position="170"/>
    </location>
    <ligand>
        <name>NAD(+)</name>
        <dbReference type="ChEBI" id="CHEBI:57540"/>
    </ligand>
</feature>
<dbReference type="Pfam" id="PF24621">
    <property type="entry name" value="DHQS_C"/>
    <property type="match status" value="1"/>
</dbReference>
<dbReference type="Gene3D" id="1.20.1090.10">
    <property type="entry name" value="Dehydroquinate synthase-like - alpha domain"/>
    <property type="match status" value="1"/>
</dbReference>
<keyword evidence="14" id="KW-1185">Reference proteome</keyword>
<comment type="subcellular location">
    <subcellularLocation>
        <location evidence="9">Cytoplasm</location>
    </subcellularLocation>
</comment>
<comment type="pathway">
    <text evidence="9">Metabolic intermediate biosynthesis; chorismate biosynthesis; chorismate from D-erythrose 4-phosphate and phosphoenolpyruvate: step 2/7.</text>
</comment>
<keyword evidence="7 9" id="KW-0456">Lyase</keyword>
<keyword evidence="5 9" id="KW-0862">Zinc</keyword>
<evidence type="ECO:0000256" key="2">
    <source>
        <dbReference type="ARBA" id="ARBA00001947"/>
    </source>
</evidence>
<dbReference type="CDD" id="cd08195">
    <property type="entry name" value="DHQS"/>
    <property type="match status" value="1"/>
</dbReference>
<dbReference type="RefSeq" id="WP_054875200.1">
    <property type="nucleotide sequence ID" value="NZ_LKET01000032.1"/>
</dbReference>
<dbReference type="AlphaFoldDB" id="A0A0P8WN72"/>
<dbReference type="OrthoDB" id="9806583at2"/>
<evidence type="ECO:0000313" key="13">
    <source>
        <dbReference type="EMBL" id="KPU43994.1"/>
    </source>
</evidence>
<dbReference type="GO" id="GO:0009423">
    <property type="term" value="P:chorismate biosynthetic process"/>
    <property type="evidence" value="ECO:0007669"/>
    <property type="project" value="UniProtKB-UniRule"/>
</dbReference>
<dbReference type="Pfam" id="PF01761">
    <property type="entry name" value="DHQ_synthase"/>
    <property type="match status" value="1"/>
</dbReference>
<dbReference type="PANTHER" id="PTHR43622">
    <property type="entry name" value="3-DEHYDROQUINATE SYNTHASE"/>
    <property type="match status" value="1"/>
</dbReference>
<evidence type="ECO:0000256" key="3">
    <source>
        <dbReference type="ARBA" id="ARBA00022723"/>
    </source>
</evidence>
<proteinExistence type="inferred from homology"/>
<dbReference type="GO" id="GO:0009073">
    <property type="term" value="P:aromatic amino acid family biosynthetic process"/>
    <property type="evidence" value="ECO:0007669"/>
    <property type="project" value="UniProtKB-KW"/>
</dbReference>
<dbReference type="SUPFAM" id="SSF56796">
    <property type="entry name" value="Dehydroquinate synthase-like"/>
    <property type="match status" value="1"/>
</dbReference>
<evidence type="ECO:0000256" key="6">
    <source>
        <dbReference type="ARBA" id="ARBA00023027"/>
    </source>
</evidence>
<feature type="binding site" evidence="9">
    <location>
        <begin position="127"/>
        <end position="128"/>
    </location>
    <ligand>
        <name>NAD(+)</name>
        <dbReference type="ChEBI" id="CHEBI:57540"/>
    </ligand>
</feature>
<feature type="binding site" evidence="9">
    <location>
        <position position="182"/>
    </location>
    <ligand>
        <name>Zn(2+)</name>
        <dbReference type="ChEBI" id="CHEBI:29105"/>
    </ligand>
</feature>
<dbReference type="Gene3D" id="3.40.50.1970">
    <property type="match status" value="1"/>
</dbReference>
<comment type="similarity">
    <text evidence="9">Belongs to the sugar phosphate cyclases superfamily. Dehydroquinate synthase family.</text>
</comment>
<keyword evidence="9" id="KW-0028">Amino-acid biosynthesis</keyword>
<dbReference type="InterPro" id="IPR016037">
    <property type="entry name" value="DHQ_synth_AroB"/>
</dbReference>
<evidence type="ECO:0000256" key="9">
    <source>
        <dbReference type="HAMAP-Rule" id="MF_00110"/>
    </source>
</evidence>
<dbReference type="GO" id="GO:0000166">
    <property type="term" value="F:nucleotide binding"/>
    <property type="evidence" value="ECO:0007669"/>
    <property type="project" value="UniProtKB-KW"/>
</dbReference>
<feature type="binding site" evidence="9">
    <location>
        <position position="140"/>
    </location>
    <ligand>
        <name>NAD(+)</name>
        <dbReference type="ChEBI" id="CHEBI:57540"/>
    </ligand>
</feature>
<feature type="domain" description="3-dehydroquinate synthase N-terminal" evidence="11">
    <location>
        <begin position="67"/>
        <end position="176"/>
    </location>
</feature>
<dbReference type="NCBIfam" id="TIGR01357">
    <property type="entry name" value="aroB"/>
    <property type="match status" value="1"/>
</dbReference>
<feature type="binding site" evidence="9">
    <location>
        <begin position="103"/>
        <end position="107"/>
    </location>
    <ligand>
        <name>NAD(+)</name>
        <dbReference type="ChEBI" id="CHEBI:57540"/>
    </ligand>
</feature>
<comment type="cofactor">
    <cofactor evidence="1 9">
        <name>NAD(+)</name>
        <dbReference type="ChEBI" id="CHEBI:57540"/>
    </cofactor>
</comment>
<dbReference type="Proteomes" id="UP000050326">
    <property type="component" value="Unassembled WGS sequence"/>
</dbReference>
<dbReference type="InterPro" id="IPR030963">
    <property type="entry name" value="DHQ_synth_fam"/>
</dbReference>
<accession>A0A0P8WN72</accession>
<comment type="cofactor">
    <cofactor evidence="9">
        <name>Co(2+)</name>
        <dbReference type="ChEBI" id="CHEBI:48828"/>
    </cofactor>
    <cofactor evidence="9">
        <name>Zn(2+)</name>
        <dbReference type="ChEBI" id="CHEBI:29105"/>
    </cofactor>
    <text evidence="9">Binds 1 divalent metal cation per subunit. Can use either Co(2+) or Zn(2+).</text>
</comment>
<dbReference type="FunFam" id="3.40.50.1970:FF:000007">
    <property type="entry name" value="Pentafunctional AROM polypeptide"/>
    <property type="match status" value="1"/>
</dbReference>
<comment type="cofactor">
    <cofactor evidence="2">
        <name>Zn(2+)</name>
        <dbReference type="ChEBI" id="CHEBI:29105"/>
    </cofactor>
</comment>
<feature type="binding site" evidence="9">
    <location>
        <position position="245"/>
    </location>
    <ligand>
        <name>Zn(2+)</name>
        <dbReference type="ChEBI" id="CHEBI:29105"/>
    </ligand>
</feature>
<dbReference type="PIRSF" id="PIRSF001455">
    <property type="entry name" value="DHQ_synth"/>
    <property type="match status" value="1"/>
</dbReference>
<evidence type="ECO:0000256" key="5">
    <source>
        <dbReference type="ARBA" id="ARBA00022833"/>
    </source>
</evidence>
<evidence type="ECO:0000256" key="8">
    <source>
        <dbReference type="ARBA" id="ARBA00023285"/>
    </source>
</evidence>
<evidence type="ECO:0000313" key="14">
    <source>
        <dbReference type="Proteomes" id="UP000050326"/>
    </source>
</evidence>
<feature type="binding site" evidence="9">
    <location>
        <position position="149"/>
    </location>
    <ligand>
        <name>NAD(+)</name>
        <dbReference type="ChEBI" id="CHEBI:57540"/>
    </ligand>
</feature>
<organism evidence="13 14">
    <name type="scientific">Oxobacter pfennigii</name>
    <dbReference type="NCBI Taxonomy" id="36849"/>
    <lineage>
        <taxon>Bacteria</taxon>
        <taxon>Bacillati</taxon>
        <taxon>Bacillota</taxon>
        <taxon>Clostridia</taxon>
        <taxon>Eubacteriales</taxon>
        <taxon>Clostridiaceae</taxon>
        <taxon>Oxobacter</taxon>
    </lineage>
</organism>
<evidence type="ECO:0000256" key="4">
    <source>
        <dbReference type="ARBA" id="ARBA00022741"/>
    </source>
</evidence>
<feature type="binding site" evidence="9">
    <location>
        <position position="261"/>
    </location>
    <ligand>
        <name>Zn(2+)</name>
        <dbReference type="ChEBI" id="CHEBI:29105"/>
    </ligand>
</feature>
<keyword evidence="8 9" id="KW-0170">Cobalt</keyword>
<dbReference type="EC" id="4.2.3.4" evidence="9 10"/>
<dbReference type="UniPathway" id="UPA00053">
    <property type="reaction ID" value="UER00085"/>
</dbReference>
<evidence type="ECO:0000259" key="12">
    <source>
        <dbReference type="Pfam" id="PF24621"/>
    </source>
</evidence>
<sequence length="363" mass="41223">MKEIIAGFGSKKYEIYIGNNYDSMNTYLDEHKINEKILIVSDLNVGNIYEEELLKRIKAKQVITYHMGIGESYKTIETMQQIYDVLRRNNFNRASAIIALGGGVVGDTAGFTAATFMRGMKFVQVPTTVIAAVDSSVGGKTGVNYKNVKNMVGSFYHPDFVYINTSTLRTLDKRQVVAGIAEIIKYAVLYDASFFNYLCENTTGLLNLESDKLNYAVRKCIMFKIDAVFGDEYDNGKRQLLNFGHTIGHVVESMSDYSLFHGEAVAIGMMFECILSNVCNMLRTDELEKVLNLINRFGLNRNFDFTDMNRVYELLQHDKKAERGNIKFILPDRIGNCVITSDIKEDKINKAFALLKEYWNKTI</sequence>
<comment type="caution">
    <text evidence="13">The sequence shown here is derived from an EMBL/GenBank/DDBJ whole genome shotgun (WGS) entry which is preliminary data.</text>
</comment>
<dbReference type="InterPro" id="IPR056179">
    <property type="entry name" value="DHQS_C"/>
</dbReference>
<keyword evidence="9" id="KW-0057">Aromatic amino acid biosynthesis</keyword>
<keyword evidence="9" id="KW-0963">Cytoplasm</keyword>
<keyword evidence="4 9" id="KW-0547">Nucleotide-binding</keyword>
<dbReference type="GO" id="GO:0008652">
    <property type="term" value="P:amino acid biosynthetic process"/>
    <property type="evidence" value="ECO:0007669"/>
    <property type="project" value="UniProtKB-KW"/>
</dbReference>
<comment type="caution">
    <text evidence="9">Lacks conserved residue(s) required for the propagation of feature annotation.</text>
</comment>
<dbReference type="PATRIC" id="fig|36849.3.peg.2278"/>
<dbReference type="HAMAP" id="MF_00110">
    <property type="entry name" value="DHQ_synthase"/>
    <property type="match status" value="1"/>
</dbReference>
<keyword evidence="6 9" id="KW-0520">NAD</keyword>
<evidence type="ECO:0000259" key="11">
    <source>
        <dbReference type="Pfam" id="PF01761"/>
    </source>
</evidence>
<comment type="catalytic activity">
    <reaction evidence="9">
        <text>7-phospho-2-dehydro-3-deoxy-D-arabino-heptonate = 3-dehydroquinate + phosphate</text>
        <dbReference type="Rhea" id="RHEA:21968"/>
        <dbReference type="ChEBI" id="CHEBI:32364"/>
        <dbReference type="ChEBI" id="CHEBI:43474"/>
        <dbReference type="ChEBI" id="CHEBI:58394"/>
        <dbReference type="EC" id="4.2.3.4"/>
    </reaction>
</comment>
<dbReference type="InterPro" id="IPR050071">
    <property type="entry name" value="Dehydroquinate_synthase"/>
</dbReference>
<comment type="function">
    <text evidence="9">Catalyzes the conversion of 3-deoxy-D-arabino-heptulosonate 7-phosphate (DAHP) to dehydroquinate (DHQ).</text>
</comment>
<dbReference type="EMBL" id="LKET01000032">
    <property type="protein sequence ID" value="KPU43994.1"/>
    <property type="molecule type" value="Genomic_DNA"/>
</dbReference>
<feature type="domain" description="3-dehydroquinate synthase C-terminal" evidence="12">
    <location>
        <begin position="179"/>
        <end position="321"/>
    </location>
</feature>
<evidence type="ECO:0000256" key="10">
    <source>
        <dbReference type="NCBIfam" id="TIGR01357"/>
    </source>
</evidence>
<dbReference type="PANTHER" id="PTHR43622:SF1">
    <property type="entry name" value="3-DEHYDROQUINATE SYNTHASE"/>
    <property type="match status" value="1"/>
</dbReference>
<keyword evidence="3 9" id="KW-0479">Metal-binding</keyword>
<protein>
    <recommendedName>
        <fullName evidence="9 10">3-dehydroquinate synthase</fullName>
        <shortName evidence="9">DHQS</shortName>
        <ecNumber evidence="9 10">4.2.3.4</ecNumber>
    </recommendedName>
</protein>
<dbReference type="GO" id="GO:0046872">
    <property type="term" value="F:metal ion binding"/>
    <property type="evidence" value="ECO:0007669"/>
    <property type="project" value="UniProtKB-KW"/>
</dbReference>
<dbReference type="InterPro" id="IPR030960">
    <property type="entry name" value="DHQS/DOIS_N"/>
</dbReference>
<dbReference type="GO" id="GO:0003856">
    <property type="term" value="F:3-dehydroquinate synthase activity"/>
    <property type="evidence" value="ECO:0007669"/>
    <property type="project" value="UniProtKB-UniRule"/>
</dbReference>
<evidence type="ECO:0000256" key="1">
    <source>
        <dbReference type="ARBA" id="ARBA00001911"/>
    </source>
</evidence>
<evidence type="ECO:0000256" key="7">
    <source>
        <dbReference type="ARBA" id="ARBA00023239"/>
    </source>
</evidence>